<keyword evidence="1" id="KW-1133">Transmembrane helix</keyword>
<evidence type="ECO:0000313" key="3">
    <source>
        <dbReference type="Proteomes" id="UP001589836"/>
    </source>
</evidence>
<organism evidence="2 3">
    <name type="scientific">Pontibacillus salicampi</name>
    <dbReference type="NCBI Taxonomy" id="1449801"/>
    <lineage>
        <taxon>Bacteria</taxon>
        <taxon>Bacillati</taxon>
        <taxon>Bacillota</taxon>
        <taxon>Bacilli</taxon>
        <taxon>Bacillales</taxon>
        <taxon>Bacillaceae</taxon>
        <taxon>Pontibacillus</taxon>
    </lineage>
</organism>
<accession>A0ABV6LRM4</accession>
<keyword evidence="1" id="KW-0812">Transmembrane</keyword>
<feature type="transmembrane region" description="Helical" evidence="1">
    <location>
        <begin position="39"/>
        <end position="61"/>
    </location>
</feature>
<keyword evidence="1" id="KW-0472">Membrane</keyword>
<evidence type="ECO:0000256" key="1">
    <source>
        <dbReference type="SAM" id="Phobius"/>
    </source>
</evidence>
<feature type="transmembrane region" description="Helical" evidence="1">
    <location>
        <begin position="73"/>
        <end position="94"/>
    </location>
</feature>
<comment type="caution">
    <text evidence="2">The sequence shown here is derived from an EMBL/GenBank/DDBJ whole genome shotgun (WGS) entry which is preliminary data.</text>
</comment>
<dbReference type="RefSeq" id="WP_377349806.1">
    <property type="nucleotide sequence ID" value="NZ_JBHLTP010000013.1"/>
</dbReference>
<gene>
    <name evidence="2" type="ORF">ACFFGV_15835</name>
</gene>
<evidence type="ECO:0000313" key="2">
    <source>
        <dbReference type="EMBL" id="MFC0525051.1"/>
    </source>
</evidence>
<feature type="transmembrane region" description="Helical" evidence="1">
    <location>
        <begin position="6"/>
        <end position="27"/>
    </location>
</feature>
<protein>
    <submittedName>
        <fullName evidence="2">UPF0715 family protein</fullName>
    </submittedName>
</protein>
<name>A0ABV6LRM4_9BACI</name>
<dbReference type="InterPro" id="IPR031374">
    <property type="entry name" value="UPF0715"/>
</dbReference>
<reference evidence="2 3" key="1">
    <citation type="submission" date="2024-09" db="EMBL/GenBank/DDBJ databases">
        <authorList>
            <person name="Sun Q."/>
            <person name="Mori K."/>
        </authorList>
    </citation>
    <scope>NUCLEOTIDE SEQUENCE [LARGE SCALE GENOMIC DNA]</scope>
    <source>
        <strain evidence="2 3">NCAIM B.02529</strain>
    </source>
</reference>
<dbReference type="Proteomes" id="UP001589836">
    <property type="component" value="Unassembled WGS sequence"/>
</dbReference>
<dbReference type="EMBL" id="JBHLTP010000013">
    <property type="protein sequence ID" value="MFC0525051.1"/>
    <property type="molecule type" value="Genomic_DNA"/>
</dbReference>
<dbReference type="Pfam" id="PF17094">
    <property type="entry name" value="UPF0715"/>
    <property type="match status" value="1"/>
</dbReference>
<proteinExistence type="predicted"/>
<feature type="transmembrane region" description="Helical" evidence="1">
    <location>
        <begin position="106"/>
        <end position="125"/>
    </location>
</feature>
<keyword evidence="3" id="KW-1185">Reference proteome</keyword>
<sequence>MGYRYIFMLLLASLTMAIIYVVVDFGIESKGFSLSMMYPIIVTFPMFLALYCVLLLPITILLRKWESQDRFDLIHLILYIAAATIITVPAYLILRIESTSWMNVEFYLYVLIAAIVYWIYETVLLPDNTESAS</sequence>